<keyword evidence="2" id="KW-1185">Reference proteome</keyword>
<accession>A0ACB8WC92</accession>
<name>A0ACB8WC92_9TELE</name>
<dbReference type="Proteomes" id="UP000831701">
    <property type="component" value="Chromosome 12"/>
</dbReference>
<comment type="caution">
    <text evidence="1">The sequence shown here is derived from an EMBL/GenBank/DDBJ whole genome shotgun (WGS) entry which is preliminary data.</text>
</comment>
<gene>
    <name evidence="1" type="ORF">L3Q82_010577</name>
</gene>
<evidence type="ECO:0000313" key="1">
    <source>
        <dbReference type="EMBL" id="KAI3365486.1"/>
    </source>
</evidence>
<dbReference type="EMBL" id="CM041542">
    <property type="protein sequence ID" value="KAI3365486.1"/>
    <property type="molecule type" value="Genomic_DNA"/>
</dbReference>
<proteinExistence type="predicted"/>
<reference evidence="1" key="1">
    <citation type="submission" date="2022-04" db="EMBL/GenBank/DDBJ databases">
        <title>Jade perch genome.</title>
        <authorList>
            <person name="Chao B."/>
        </authorList>
    </citation>
    <scope>NUCLEOTIDE SEQUENCE</scope>
    <source>
        <strain evidence="1">CB-2022</strain>
    </source>
</reference>
<feature type="non-terminal residue" evidence="1">
    <location>
        <position position="166"/>
    </location>
</feature>
<organism evidence="1 2">
    <name type="scientific">Scortum barcoo</name>
    <name type="common">barcoo grunter</name>
    <dbReference type="NCBI Taxonomy" id="214431"/>
    <lineage>
        <taxon>Eukaryota</taxon>
        <taxon>Metazoa</taxon>
        <taxon>Chordata</taxon>
        <taxon>Craniata</taxon>
        <taxon>Vertebrata</taxon>
        <taxon>Euteleostomi</taxon>
        <taxon>Actinopterygii</taxon>
        <taxon>Neopterygii</taxon>
        <taxon>Teleostei</taxon>
        <taxon>Neoteleostei</taxon>
        <taxon>Acanthomorphata</taxon>
        <taxon>Eupercaria</taxon>
        <taxon>Centrarchiformes</taxon>
        <taxon>Terapontoidei</taxon>
        <taxon>Terapontidae</taxon>
        <taxon>Scortum</taxon>
    </lineage>
</organism>
<evidence type="ECO:0000313" key="2">
    <source>
        <dbReference type="Proteomes" id="UP000831701"/>
    </source>
</evidence>
<sequence>MGLHYILQHLDSPGTYARILFVDFSLVFNTIIPDILHSKLSQPTVPVPTCQWISNFLTEQEAAGEVGEHHIQHLDNQHWSPPGTTQLSSSLIRDGDESAYRREVEQLATTDSQDYRKNHLCQPALHSGLVRVQSSGNRQSNITADPSHPGHNLFPPPPLRQALQSS</sequence>
<protein>
    <submittedName>
        <fullName evidence="1">Uncharacterized protein</fullName>
    </submittedName>
</protein>